<evidence type="ECO:0000313" key="2">
    <source>
        <dbReference type="Proteomes" id="UP001526430"/>
    </source>
</evidence>
<name>A0ABT3NSM8_9PROT</name>
<gene>
    <name evidence="1" type="ORF">OF850_05935</name>
</gene>
<dbReference type="RefSeq" id="WP_301589004.1">
    <property type="nucleotide sequence ID" value="NZ_JAPFQI010000002.1"/>
</dbReference>
<keyword evidence="2" id="KW-1185">Reference proteome</keyword>
<dbReference type="EMBL" id="JAPFQI010000002">
    <property type="protein sequence ID" value="MCW8085158.1"/>
    <property type="molecule type" value="Genomic_DNA"/>
</dbReference>
<sequence length="68" mass="7218">MASTLIEFPAPGTPRLAQWRRPVAGRRTQAAPRGLPPEVLMFLAFDAAPRGTPAAAGARRPCLAPFPP</sequence>
<protein>
    <submittedName>
        <fullName evidence="1">Uncharacterized protein</fullName>
    </submittedName>
</protein>
<accession>A0ABT3NSM8</accession>
<dbReference type="Proteomes" id="UP001526430">
    <property type="component" value="Unassembled WGS sequence"/>
</dbReference>
<reference evidence="1 2" key="1">
    <citation type="submission" date="2022-10" db="EMBL/GenBank/DDBJ databases">
        <title>Roseococcus glaciei nov., sp. nov., isolated from glacier.</title>
        <authorList>
            <person name="Liu Q."/>
            <person name="Xin Y.-H."/>
        </authorList>
    </citation>
    <scope>NUCLEOTIDE SEQUENCE [LARGE SCALE GENOMIC DNA]</scope>
    <source>
        <strain evidence="1 2">MDT2-1-1</strain>
    </source>
</reference>
<proteinExistence type="predicted"/>
<comment type="caution">
    <text evidence="1">The sequence shown here is derived from an EMBL/GenBank/DDBJ whole genome shotgun (WGS) entry which is preliminary data.</text>
</comment>
<organism evidence="1 2">
    <name type="scientific">Sabulicella glaciei</name>
    <dbReference type="NCBI Taxonomy" id="2984948"/>
    <lineage>
        <taxon>Bacteria</taxon>
        <taxon>Pseudomonadati</taxon>
        <taxon>Pseudomonadota</taxon>
        <taxon>Alphaproteobacteria</taxon>
        <taxon>Acetobacterales</taxon>
        <taxon>Acetobacteraceae</taxon>
        <taxon>Sabulicella</taxon>
    </lineage>
</organism>
<evidence type="ECO:0000313" key="1">
    <source>
        <dbReference type="EMBL" id="MCW8085158.1"/>
    </source>
</evidence>